<dbReference type="EMBL" id="BLKM01000891">
    <property type="protein sequence ID" value="GFG39272.1"/>
    <property type="molecule type" value="Genomic_DNA"/>
</dbReference>
<gene>
    <name evidence="5" type="primary">GatA</name>
    <name evidence="7" type="ORF">Cfor_10429</name>
</gene>
<dbReference type="HAMAP" id="MF_00120">
    <property type="entry name" value="GatA"/>
    <property type="match status" value="1"/>
</dbReference>
<dbReference type="GO" id="GO:0070681">
    <property type="term" value="P:glutaminyl-tRNAGln biosynthesis via transamidation"/>
    <property type="evidence" value="ECO:0007669"/>
    <property type="project" value="UniProtKB-UniRule"/>
</dbReference>
<keyword evidence="2 5" id="KW-0547">Nucleotide-binding</keyword>
<evidence type="ECO:0000313" key="7">
    <source>
        <dbReference type="EMBL" id="GFG39272.1"/>
    </source>
</evidence>
<feature type="domain" description="Amidase" evidence="6">
    <location>
        <begin position="193"/>
        <end position="514"/>
    </location>
</feature>
<dbReference type="InParanoid" id="A0A6L2Q6Z6"/>
<evidence type="ECO:0000256" key="3">
    <source>
        <dbReference type="ARBA" id="ARBA00022840"/>
    </source>
</evidence>
<dbReference type="GO" id="GO:0032543">
    <property type="term" value="P:mitochondrial translation"/>
    <property type="evidence" value="ECO:0007669"/>
    <property type="project" value="UniProtKB-UniRule"/>
</dbReference>
<feature type="active site" description="Charge relay system" evidence="5">
    <location>
        <position position="198"/>
    </location>
</feature>
<comment type="caution">
    <text evidence="7">The sequence shown here is derived from an EMBL/GenBank/DDBJ whole genome shotgun (WGS) entry which is preliminary data.</text>
</comment>
<dbReference type="PANTHER" id="PTHR11895:SF7">
    <property type="entry name" value="GLUTAMYL-TRNA(GLN) AMIDOTRANSFERASE SUBUNIT A, MITOCHONDRIAL"/>
    <property type="match status" value="1"/>
</dbReference>
<comment type="similarity">
    <text evidence="5">Belongs to the amidase family. GatA subfamily.</text>
</comment>
<evidence type="ECO:0000256" key="4">
    <source>
        <dbReference type="ARBA" id="ARBA00022917"/>
    </source>
</evidence>
<dbReference type="InterPro" id="IPR036928">
    <property type="entry name" value="AS_sf"/>
</dbReference>
<feature type="active site" description="Acyl-ester intermediate" evidence="5">
    <location>
        <position position="222"/>
    </location>
</feature>
<organism evidence="7 8">
    <name type="scientific">Coptotermes formosanus</name>
    <name type="common">Formosan subterranean termite</name>
    <dbReference type="NCBI Taxonomy" id="36987"/>
    <lineage>
        <taxon>Eukaryota</taxon>
        <taxon>Metazoa</taxon>
        <taxon>Ecdysozoa</taxon>
        <taxon>Arthropoda</taxon>
        <taxon>Hexapoda</taxon>
        <taxon>Insecta</taxon>
        <taxon>Pterygota</taxon>
        <taxon>Neoptera</taxon>
        <taxon>Polyneoptera</taxon>
        <taxon>Dictyoptera</taxon>
        <taxon>Blattodea</taxon>
        <taxon>Blattoidea</taxon>
        <taxon>Termitoidae</taxon>
        <taxon>Rhinotermitidae</taxon>
        <taxon>Coptotermes</taxon>
    </lineage>
</organism>
<evidence type="ECO:0000256" key="1">
    <source>
        <dbReference type="ARBA" id="ARBA00022598"/>
    </source>
</evidence>
<dbReference type="InterPro" id="IPR004412">
    <property type="entry name" value="GatA"/>
</dbReference>
<dbReference type="FunCoup" id="A0A6L2Q6Z6">
    <property type="interactions" value="674"/>
</dbReference>
<evidence type="ECO:0000259" key="6">
    <source>
        <dbReference type="Pfam" id="PF01425"/>
    </source>
</evidence>
<dbReference type="Pfam" id="PF01425">
    <property type="entry name" value="Amidase"/>
    <property type="match status" value="2"/>
</dbReference>
<dbReference type="GO" id="GO:0005524">
    <property type="term" value="F:ATP binding"/>
    <property type="evidence" value="ECO:0007669"/>
    <property type="project" value="UniProtKB-KW"/>
</dbReference>
<dbReference type="GO" id="GO:0050567">
    <property type="term" value="F:glutaminyl-tRNA synthase (glutamine-hydrolyzing) activity"/>
    <property type="evidence" value="ECO:0007669"/>
    <property type="project" value="UniProtKB-UniRule"/>
</dbReference>
<comment type="subunit">
    <text evidence="5">Subunit of the heterotrimeric GatCAB amidotransferase (AdT) complex, composed of A, B and C subunits.</text>
</comment>
<dbReference type="AlphaFoldDB" id="A0A6L2Q6Z6"/>
<dbReference type="GO" id="GO:0005739">
    <property type="term" value="C:mitochondrion"/>
    <property type="evidence" value="ECO:0007669"/>
    <property type="project" value="UniProtKB-SubCell"/>
</dbReference>
<reference evidence="8" key="1">
    <citation type="submission" date="2020-01" db="EMBL/GenBank/DDBJ databases">
        <title>Draft genome sequence of the Termite Coptotermes fromosanus.</title>
        <authorList>
            <person name="Itakura S."/>
            <person name="Yosikawa Y."/>
            <person name="Umezawa K."/>
        </authorList>
    </citation>
    <scope>NUCLEOTIDE SEQUENCE [LARGE SCALE GENOMIC DNA]</scope>
</reference>
<dbReference type="Gene3D" id="3.90.1300.10">
    <property type="entry name" value="Amidase signature (AS) domain"/>
    <property type="match status" value="1"/>
</dbReference>
<keyword evidence="4 5" id="KW-0648">Protein biosynthesis</keyword>
<keyword evidence="8" id="KW-1185">Reference proteome</keyword>
<name>A0A6L2Q6Z6_COPFO</name>
<feature type="active site" description="Charge relay system" evidence="5">
    <location>
        <position position="76"/>
    </location>
</feature>
<dbReference type="InterPro" id="IPR023631">
    <property type="entry name" value="Amidase_dom"/>
</dbReference>
<sequence length="533" mass="58245">MLPLSIRQISRKLQDGAFLPSDLCAACLHQAEKLKKLNIFVRLTREVAEIQARQADVRYQNGNIRGILDGIPVAVKDNYCTLNIETTCSSRILETFRPQYNATVVQKLQDAGAVLLGKCNMDEFAMGSGTVDSIHGPSKNIWQSGEKYTLIRNAKKSEESTEHVQGYNSIHDIKMGCRKLHQLSSHNSEGDWFIAGGSSGGSAVAVASGTVFAALGSDTGGSTRNPAAYCGVVGLKPSYGLLSRHGLIPLVNSMDVPGILTRTVDDAATLLNVLAGHDPLDSTTVEGVFIPLDLSQDIDLTQVRIGIPKEYHCAGMSGEVVQMWSEVADTLEQAGAQVIQVSMPYTPSSIACYSVLNQCEVASNMARYDGIEFGLRAAEDRSTEQLYAATRSQGFNEVVRGRILAGNYFLLQRNYSQYFVQALKVRRLIAQDFDKVWSSGIDVLLTPTTLTDAPRYSQFILRDNREQCASQDYCTQPANMAGCPAITIPIKLSEQGLPLSLQLMAQNYREGMLLAVAKWIENVVDFPCLQPEA</sequence>
<evidence type="ECO:0000256" key="2">
    <source>
        <dbReference type="ARBA" id="ARBA00022741"/>
    </source>
</evidence>
<accession>A0A6L2Q6Z6</accession>
<comment type="subcellular location">
    <subcellularLocation>
        <location evidence="5">Mitochondrion</location>
    </subcellularLocation>
</comment>
<dbReference type="SUPFAM" id="SSF75304">
    <property type="entry name" value="Amidase signature (AS) enzymes"/>
    <property type="match status" value="2"/>
</dbReference>
<dbReference type="GO" id="GO:0030956">
    <property type="term" value="C:glutamyl-tRNA(Gln) amidotransferase complex"/>
    <property type="evidence" value="ECO:0007669"/>
    <property type="project" value="UniProtKB-UniRule"/>
</dbReference>
<dbReference type="EC" id="6.3.5.7" evidence="5"/>
<dbReference type="OrthoDB" id="421993at2759"/>
<feature type="domain" description="Amidase" evidence="6">
    <location>
        <begin position="23"/>
        <end position="144"/>
    </location>
</feature>
<keyword evidence="1 5" id="KW-0436">Ligase</keyword>
<keyword evidence="5" id="KW-0496">Mitochondrion</keyword>
<comment type="catalytic activity">
    <reaction evidence="5">
        <text>L-glutamyl-tRNA(Gln) + L-glutamine + ATP + H2O = L-glutaminyl-tRNA(Gln) + L-glutamate + ADP + phosphate + H(+)</text>
        <dbReference type="Rhea" id="RHEA:17521"/>
        <dbReference type="Rhea" id="RHEA-COMP:9681"/>
        <dbReference type="Rhea" id="RHEA-COMP:9684"/>
        <dbReference type="ChEBI" id="CHEBI:15377"/>
        <dbReference type="ChEBI" id="CHEBI:15378"/>
        <dbReference type="ChEBI" id="CHEBI:29985"/>
        <dbReference type="ChEBI" id="CHEBI:30616"/>
        <dbReference type="ChEBI" id="CHEBI:43474"/>
        <dbReference type="ChEBI" id="CHEBI:58359"/>
        <dbReference type="ChEBI" id="CHEBI:78520"/>
        <dbReference type="ChEBI" id="CHEBI:78521"/>
        <dbReference type="ChEBI" id="CHEBI:456216"/>
        <dbReference type="EC" id="6.3.5.7"/>
    </reaction>
</comment>
<dbReference type="PANTHER" id="PTHR11895">
    <property type="entry name" value="TRANSAMIDASE"/>
    <property type="match status" value="1"/>
</dbReference>
<protein>
    <recommendedName>
        <fullName evidence="5">Glutamyl-tRNA(Gln) amidotransferase subunit A, mitochondrial</fullName>
        <shortName evidence="5">Glu-AdT subunit A</shortName>
        <ecNumber evidence="5">6.3.5.7</ecNumber>
    </recommendedName>
</protein>
<dbReference type="InterPro" id="IPR000120">
    <property type="entry name" value="Amidase"/>
</dbReference>
<dbReference type="Proteomes" id="UP000502823">
    <property type="component" value="Unassembled WGS sequence"/>
</dbReference>
<evidence type="ECO:0000313" key="8">
    <source>
        <dbReference type="Proteomes" id="UP000502823"/>
    </source>
</evidence>
<evidence type="ECO:0000256" key="5">
    <source>
        <dbReference type="HAMAP-Rule" id="MF_03150"/>
    </source>
</evidence>
<keyword evidence="3 5" id="KW-0067">ATP-binding</keyword>
<proteinExistence type="inferred from homology"/>
<comment type="function">
    <text evidence="5">Allows the formation of correctly charged Gln-tRNA(Gln) through the transamidation of misacylated Glu-tRNA(Gln) in the mitochondria. The reaction takes place in the presence of glutamine and ATP through an activated gamma-phospho-Glu-tRNA(Gln).</text>
</comment>